<feature type="region of interest" description="Disordered" evidence="1">
    <location>
        <begin position="265"/>
        <end position="305"/>
    </location>
</feature>
<feature type="compositionally biased region" description="Low complexity" evidence="1">
    <location>
        <begin position="639"/>
        <end position="681"/>
    </location>
</feature>
<protein>
    <submittedName>
        <fullName evidence="3">Flagellar hook-length control protein FliK</fullName>
    </submittedName>
</protein>
<feature type="chain" id="PRO_5040865299" evidence="2">
    <location>
        <begin position="19"/>
        <end position="718"/>
    </location>
</feature>
<dbReference type="Gene3D" id="3.30.750.140">
    <property type="match status" value="1"/>
</dbReference>
<evidence type="ECO:0000313" key="3">
    <source>
        <dbReference type="EMBL" id="QNG44762.1"/>
    </source>
</evidence>
<reference evidence="3 4" key="1">
    <citation type="submission" date="2020-07" db="EMBL/GenBank/DDBJ databases">
        <title>Whole genome sequence of Sphingobium yanoikuyae A3.</title>
        <authorList>
            <person name="Han S.-S."/>
        </authorList>
    </citation>
    <scope>NUCLEOTIDE SEQUENCE [LARGE SCALE GENOMIC DNA]</scope>
    <source>
        <strain evidence="3 4">A3</strain>
    </source>
</reference>
<dbReference type="InterPro" id="IPR038610">
    <property type="entry name" value="FliK-like_C_sf"/>
</dbReference>
<keyword evidence="3" id="KW-0966">Cell projection</keyword>
<evidence type="ECO:0000256" key="2">
    <source>
        <dbReference type="SAM" id="SignalP"/>
    </source>
</evidence>
<dbReference type="EMBL" id="CP060122">
    <property type="protein sequence ID" value="QNG44762.1"/>
    <property type="molecule type" value="Genomic_DNA"/>
</dbReference>
<accession>A0A9X7U7F9</accession>
<feature type="region of interest" description="Disordered" evidence="1">
    <location>
        <begin position="497"/>
        <end position="523"/>
    </location>
</feature>
<dbReference type="AlphaFoldDB" id="A0A9X7U7F9"/>
<organism evidence="3 4">
    <name type="scientific">Sphingobium yanoikuyae</name>
    <name type="common">Sphingomonas yanoikuyae</name>
    <dbReference type="NCBI Taxonomy" id="13690"/>
    <lineage>
        <taxon>Bacteria</taxon>
        <taxon>Pseudomonadati</taxon>
        <taxon>Pseudomonadota</taxon>
        <taxon>Alphaproteobacteria</taxon>
        <taxon>Sphingomonadales</taxon>
        <taxon>Sphingomonadaceae</taxon>
        <taxon>Sphingobium</taxon>
    </lineage>
</organism>
<feature type="compositionally biased region" description="Low complexity" evidence="1">
    <location>
        <begin position="406"/>
        <end position="421"/>
    </location>
</feature>
<feature type="region of interest" description="Disordered" evidence="1">
    <location>
        <begin position="463"/>
        <end position="485"/>
    </location>
</feature>
<feature type="region of interest" description="Disordered" evidence="1">
    <location>
        <begin position="634"/>
        <end position="718"/>
    </location>
</feature>
<feature type="signal peptide" evidence="2">
    <location>
        <begin position="1"/>
        <end position="18"/>
    </location>
</feature>
<sequence length="718" mass="71525">MTMLASLKSLLFSSTPLAGATAAAASAVVEGAADFAALLSDVDGAPQPAAPTMAMGAAALPVEGTIEGDAPVVTPEAIEAPALPDTAEFLTQRAMPVQPTAEPALPIIEAALPVAEPVLPVAAPVQDQAAIAPVSAEPAPIVLPEGEADAEALPLPLPTPALAVAPAPADIRTPAPVPTADMAAPLPVEAEGAIALALADAPIKTTPTHAPQPLPAAMAAPEADDIADGDSEADIVTADAPVDSAAPIVTDPIAHSLPAALPPLPQAPIDAPASSAPSAPTWEMPLSVSPSLSPSLSQTQAPSKPAVGQEAVMGPVVGADGQDDQIVATPVAAPATTPEMTPELVAAMTPAQPAPAANAAPNVVQAPVQAPQPAIAPRPVEQVVPAVAAAPEVNPDTLAEMVVASAKPTEKTAPAATTSSPDEGDVEIASAGTDIPAAPVAAKPAKAEALSLLQLVRDHMNRRATPVRDSADAATPVSDPTPDKATKAVDPLVAATPAAPHHGSEVSVSQAATPQTPSVTPAAMPTVDLSANLGQQVVDMGVSGQWIDGLARDIAGLSANGAQGRFQINADQLGPIQVDIRQDGDGAAVSLTVASEAAEMALRQDSDRLKLDAGLAAVRIHEVKIERAPHVAEAAKADSNGQTGSQSNGQQGNASQQQGTWQGAGQMAGQSMGQSSSQGRWQGRENNGLGHKAGSDPAVLNHGDTGDSAGDVRRARYA</sequence>
<evidence type="ECO:0000256" key="1">
    <source>
        <dbReference type="SAM" id="MobiDB-lite"/>
    </source>
</evidence>
<keyword evidence="3" id="KW-0282">Flagellum</keyword>
<name>A0A9X7U7F9_SPHYA</name>
<feature type="region of interest" description="Disordered" evidence="1">
    <location>
        <begin position="406"/>
        <end position="427"/>
    </location>
</feature>
<feature type="compositionally biased region" description="Low complexity" evidence="1">
    <location>
        <begin position="267"/>
        <end position="297"/>
    </location>
</feature>
<gene>
    <name evidence="3" type="ORF">H3V42_23395</name>
</gene>
<dbReference type="Proteomes" id="UP000515377">
    <property type="component" value="Chromosome"/>
</dbReference>
<keyword evidence="2" id="KW-0732">Signal</keyword>
<keyword evidence="3" id="KW-0969">Cilium</keyword>
<feature type="compositionally biased region" description="Polar residues" evidence="1">
    <location>
        <begin position="506"/>
        <end position="519"/>
    </location>
</feature>
<evidence type="ECO:0000313" key="4">
    <source>
        <dbReference type="Proteomes" id="UP000515377"/>
    </source>
</evidence>
<proteinExistence type="predicted"/>